<evidence type="ECO:0000256" key="1">
    <source>
        <dbReference type="ARBA" id="ARBA00004429"/>
    </source>
</evidence>
<evidence type="ECO:0000259" key="16">
    <source>
        <dbReference type="Pfam" id="PF14849"/>
    </source>
</evidence>
<dbReference type="RefSeq" id="WP_162443186.1">
    <property type="nucleotide sequence ID" value="NZ_CP048222.1"/>
</dbReference>
<dbReference type="HAMAP" id="MF_01810">
    <property type="entry name" value="YidC_type1"/>
    <property type="match status" value="1"/>
</dbReference>
<accession>A0A6C0GHF6</accession>
<organism evidence="17 18">
    <name type="scientific">Rhodocytophaga rosea</name>
    <dbReference type="NCBI Taxonomy" id="2704465"/>
    <lineage>
        <taxon>Bacteria</taxon>
        <taxon>Pseudomonadati</taxon>
        <taxon>Bacteroidota</taxon>
        <taxon>Cytophagia</taxon>
        <taxon>Cytophagales</taxon>
        <taxon>Rhodocytophagaceae</taxon>
        <taxon>Rhodocytophaga</taxon>
    </lineage>
</organism>
<evidence type="ECO:0000313" key="17">
    <source>
        <dbReference type="EMBL" id="QHT67143.1"/>
    </source>
</evidence>
<keyword evidence="7 13" id="KW-0653">Protein transport</keyword>
<evidence type="ECO:0000256" key="8">
    <source>
        <dbReference type="ARBA" id="ARBA00022989"/>
    </source>
</evidence>
<dbReference type="InterPro" id="IPR038221">
    <property type="entry name" value="YidC_periplasmic_sf"/>
</dbReference>
<keyword evidence="9 13" id="KW-0472">Membrane</keyword>
<evidence type="ECO:0000259" key="15">
    <source>
        <dbReference type="Pfam" id="PF02096"/>
    </source>
</evidence>
<feature type="transmembrane region" description="Helical" evidence="13">
    <location>
        <begin position="493"/>
        <end position="511"/>
    </location>
</feature>
<dbReference type="GO" id="GO:0005886">
    <property type="term" value="C:plasma membrane"/>
    <property type="evidence" value="ECO:0007669"/>
    <property type="project" value="UniProtKB-SubCell"/>
</dbReference>
<dbReference type="CDD" id="cd20070">
    <property type="entry name" value="5TM_YidC_Alb3"/>
    <property type="match status" value="1"/>
</dbReference>
<dbReference type="NCBIfam" id="NF002356">
    <property type="entry name" value="PRK01318.2-3"/>
    <property type="match status" value="1"/>
</dbReference>
<evidence type="ECO:0000256" key="5">
    <source>
        <dbReference type="ARBA" id="ARBA00022475"/>
    </source>
</evidence>
<dbReference type="InterPro" id="IPR047196">
    <property type="entry name" value="YidC_ALB_C"/>
</dbReference>
<dbReference type="InterPro" id="IPR019998">
    <property type="entry name" value="Membr_insert_YidC"/>
</dbReference>
<evidence type="ECO:0000256" key="6">
    <source>
        <dbReference type="ARBA" id="ARBA00022692"/>
    </source>
</evidence>
<feature type="transmembrane region" description="Helical" evidence="13">
    <location>
        <begin position="6"/>
        <end position="24"/>
    </location>
</feature>
<evidence type="ECO:0000256" key="10">
    <source>
        <dbReference type="ARBA" id="ARBA00023186"/>
    </source>
</evidence>
<keyword evidence="18" id="KW-1185">Reference proteome</keyword>
<dbReference type="GO" id="GO:0032977">
    <property type="term" value="F:membrane insertase activity"/>
    <property type="evidence" value="ECO:0007669"/>
    <property type="project" value="InterPro"/>
</dbReference>
<dbReference type="GO" id="GO:0015031">
    <property type="term" value="P:protein transport"/>
    <property type="evidence" value="ECO:0007669"/>
    <property type="project" value="UniProtKB-KW"/>
</dbReference>
<sequence>MDRNQATGIMLILLLLFVYFQFFAPSPQPKQVKKDTGGVNQTPGNQAATTPVELPDSLRNDSLVNENLRRTFGDFATVASGQDKELVLENQDIKVTFGSKGARIKEVLLKNYKTYDRKPLILLDEQTSQMVYTLPANTGNINLENLYFTTTSSNIQVKAGDSTAVTFRASLSPTQYIEQTYSLKGSGFELGHQLKLTGLDNAIKNTPVQFYWIDKLKRLELDMEASRITSTINYYTQDGTFDQVSEASKSLEEQKAEAPVKWVSLKQKFFLSAIIANTTAFSAGTFKTNVDQADSSTVKTLEASLAIPIADLKSGKGNFSFYFGPNDYRVVNDVTEGFGENVYFGWPIVRIINRYFIVNVFHFLEKFISNYGIIIIILVLLIRVMLLPLSYKSYISLAKTKVLQPEIEEIKARNGDDMAKVQQEQMKLYQQVGVNPLSGCIPVLLQMPILLALFSLFPNLIELRQKEFLWSSDLSTYDSIATLPFAIPFYGSHISLFTILMTISSVAYAYFNNQMTTMQGPMKSLQYIMPIMFMFILNSLPAGLTFYYFVSNVISIGQQVVIRKFVDEAKIRRVLDENKLKNKDKKKSKFAQRLEDALKSAEEAKKKK</sequence>
<reference evidence="17 18" key="1">
    <citation type="submission" date="2020-01" db="EMBL/GenBank/DDBJ databases">
        <authorList>
            <person name="Kim M.K."/>
        </authorList>
    </citation>
    <scope>NUCLEOTIDE SEQUENCE [LARGE SCALE GENOMIC DNA]</scope>
    <source>
        <strain evidence="17 18">172606-1</strain>
    </source>
</reference>
<keyword evidence="10 13" id="KW-0143">Chaperone</keyword>
<feature type="transmembrane region" description="Helical" evidence="13">
    <location>
        <begin position="531"/>
        <end position="550"/>
    </location>
</feature>
<keyword evidence="8 13" id="KW-1133">Transmembrane helix</keyword>
<protein>
    <recommendedName>
        <fullName evidence="3 13">Membrane protein insertase YidC</fullName>
    </recommendedName>
    <alternativeName>
        <fullName evidence="12 13">Foldase YidC</fullName>
    </alternativeName>
    <alternativeName>
        <fullName evidence="11 13">Membrane integrase YidC</fullName>
    </alternativeName>
    <alternativeName>
        <fullName evidence="13">Membrane protein YidC</fullName>
    </alternativeName>
</protein>
<evidence type="ECO:0000256" key="13">
    <source>
        <dbReference type="HAMAP-Rule" id="MF_01810"/>
    </source>
</evidence>
<comment type="subcellular location">
    <subcellularLocation>
        <location evidence="1">Cell inner membrane</location>
        <topology evidence="1">Multi-pass membrane protein</topology>
    </subcellularLocation>
    <subcellularLocation>
        <location evidence="13">Cell membrane</location>
        <topology evidence="13">Multi-pass membrane protein</topology>
    </subcellularLocation>
</comment>
<feature type="domain" description="Membrane insertase YidC/Oxa/ALB C-terminal" evidence="15">
    <location>
        <begin position="371"/>
        <end position="564"/>
    </location>
</feature>
<dbReference type="PRINTS" id="PR00701">
    <property type="entry name" value="60KDINNERMP"/>
</dbReference>
<evidence type="ECO:0000256" key="9">
    <source>
        <dbReference type="ARBA" id="ARBA00023136"/>
    </source>
</evidence>
<evidence type="ECO:0000256" key="14">
    <source>
        <dbReference type="SAM" id="MobiDB-lite"/>
    </source>
</evidence>
<dbReference type="NCBIfam" id="TIGR03592">
    <property type="entry name" value="yidC_oxa1_cterm"/>
    <property type="match status" value="1"/>
</dbReference>
<dbReference type="AlphaFoldDB" id="A0A6C0GHF6"/>
<feature type="region of interest" description="Disordered" evidence="14">
    <location>
        <begin position="29"/>
        <end position="53"/>
    </location>
</feature>
<evidence type="ECO:0000313" key="18">
    <source>
        <dbReference type="Proteomes" id="UP000480178"/>
    </source>
</evidence>
<dbReference type="InterPro" id="IPR028053">
    <property type="entry name" value="Membr_insert_YidC_N"/>
</dbReference>
<evidence type="ECO:0000256" key="4">
    <source>
        <dbReference type="ARBA" id="ARBA00022448"/>
    </source>
</evidence>
<evidence type="ECO:0000256" key="12">
    <source>
        <dbReference type="ARBA" id="ARBA00033342"/>
    </source>
</evidence>
<comment type="function">
    <text evidence="13">Required for the insertion and/or proper folding and/or complex formation of integral membrane proteins into the membrane. Involved in integration of membrane proteins that insert both dependently and independently of the Sec translocase complex, as well as at least some lipoproteins. Aids folding of multispanning membrane proteins.</text>
</comment>
<comment type="subunit">
    <text evidence="13">Interacts with the Sec translocase complex via SecD. Specifically interacts with transmembrane segments of nascent integral membrane proteins during membrane integration.</text>
</comment>
<evidence type="ECO:0000256" key="3">
    <source>
        <dbReference type="ARBA" id="ARBA00015325"/>
    </source>
</evidence>
<dbReference type="Pfam" id="PF02096">
    <property type="entry name" value="60KD_IMP"/>
    <property type="match status" value="1"/>
</dbReference>
<proteinExistence type="inferred from homology"/>
<dbReference type="CDD" id="cd19961">
    <property type="entry name" value="EcYidC-like_peri"/>
    <property type="match status" value="1"/>
</dbReference>
<dbReference type="NCBIfam" id="TIGR03593">
    <property type="entry name" value="yidC_nterm"/>
    <property type="match status" value="1"/>
</dbReference>
<evidence type="ECO:0000256" key="11">
    <source>
        <dbReference type="ARBA" id="ARBA00033245"/>
    </source>
</evidence>
<dbReference type="Pfam" id="PF14849">
    <property type="entry name" value="YidC_periplas"/>
    <property type="match status" value="1"/>
</dbReference>
<dbReference type="Gene3D" id="2.70.98.90">
    <property type="match status" value="1"/>
</dbReference>
<feature type="compositionally biased region" description="Polar residues" evidence="14">
    <location>
        <begin position="38"/>
        <end position="49"/>
    </location>
</feature>
<dbReference type="KEGG" id="rhoz:GXP67_11035"/>
<dbReference type="PANTHER" id="PTHR12428:SF65">
    <property type="entry name" value="CYTOCHROME C OXIDASE ASSEMBLY PROTEIN COX18, MITOCHONDRIAL"/>
    <property type="match status" value="1"/>
</dbReference>
<feature type="transmembrane region" description="Helical" evidence="13">
    <location>
        <begin position="371"/>
        <end position="391"/>
    </location>
</feature>
<evidence type="ECO:0000256" key="2">
    <source>
        <dbReference type="ARBA" id="ARBA00010527"/>
    </source>
</evidence>
<keyword evidence="5 13" id="KW-1003">Cell membrane</keyword>
<dbReference type="Proteomes" id="UP000480178">
    <property type="component" value="Chromosome"/>
</dbReference>
<keyword evidence="4 13" id="KW-0813">Transport</keyword>
<dbReference type="GO" id="GO:0051205">
    <property type="term" value="P:protein insertion into membrane"/>
    <property type="evidence" value="ECO:0007669"/>
    <property type="project" value="TreeGrafter"/>
</dbReference>
<dbReference type="InterPro" id="IPR001708">
    <property type="entry name" value="YidC/ALB3/OXA1/COX18"/>
</dbReference>
<evidence type="ECO:0000256" key="7">
    <source>
        <dbReference type="ARBA" id="ARBA00022927"/>
    </source>
</evidence>
<gene>
    <name evidence="13 17" type="primary">yidC</name>
    <name evidence="17" type="ORF">GXP67_11035</name>
</gene>
<comment type="similarity">
    <text evidence="2 13">Belongs to the OXA1/ALB3/YidC family. Type 1 subfamily.</text>
</comment>
<name>A0A6C0GHF6_9BACT</name>
<dbReference type="PANTHER" id="PTHR12428">
    <property type="entry name" value="OXA1"/>
    <property type="match status" value="1"/>
</dbReference>
<dbReference type="EMBL" id="CP048222">
    <property type="protein sequence ID" value="QHT67143.1"/>
    <property type="molecule type" value="Genomic_DNA"/>
</dbReference>
<feature type="domain" description="Membrane insertase YidC N-terminal" evidence="16">
    <location>
        <begin position="87"/>
        <end position="356"/>
    </location>
</feature>
<keyword evidence="6 13" id="KW-0812">Transmembrane</keyword>
<dbReference type="InterPro" id="IPR028055">
    <property type="entry name" value="YidC/Oxa/ALB_C"/>
</dbReference>